<evidence type="ECO:0000313" key="5">
    <source>
        <dbReference type="Proteomes" id="UP000652761"/>
    </source>
</evidence>
<organism evidence="4 5">
    <name type="scientific">Colocasia esculenta</name>
    <name type="common">Wild taro</name>
    <name type="synonym">Arum esculentum</name>
    <dbReference type="NCBI Taxonomy" id="4460"/>
    <lineage>
        <taxon>Eukaryota</taxon>
        <taxon>Viridiplantae</taxon>
        <taxon>Streptophyta</taxon>
        <taxon>Embryophyta</taxon>
        <taxon>Tracheophyta</taxon>
        <taxon>Spermatophyta</taxon>
        <taxon>Magnoliopsida</taxon>
        <taxon>Liliopsida</taxon>
        <taxon>Araceae</taxon>
        <taxon>Aroideae</taxon>
        <taxon>Colocasieae</taxon>
        <taxon>Colocasia</taxon>
    </lineage>
</organism>
<accession>A0A843VUL8</accession>
<protein>
    <recommendedName>
        <fullName evidence="3">SS18 N-terminal domain-containing protein</fullName>
    </recommendedName>
</protein>
<keyword evidence="5" id="KW-1185">Reference proteome</keyword>
<dbReference type="OrthoDB" id="10265171at2759"/>
<name>A0A843VUL8_COLES</name>
<feature type="region of interest" description="Disordered" evidence="2">
    <location>
        <begin position="1"/>
        <end position="20"/>
    </location>
</feature>
<comment type="caution">
    <text evidence="4">The sequence shown here is derived from an EMBL/GenBank/DDBJ whole genome shotgun (WGS) entry which is preliminary data.</text>
</comment>
<evidence type="ECO:0000256" key="2">
    <source>
        <dbReference type="SAM" id="MobiDB-lite"/>
    </source>
</evidence>
<dbReference type="AlphaFoldDB" id="A0A843VUL8"/>
<feature type="domain" description="SS18 N-terminal" evidence="3">
    <location>
        <begin position="26"/>
        <end position="58"/>
    </location>
</feature>
<evidence type="ECO:0000256" key="1">
    <source>
        <dbReference type="ARBA" id="ARBA00007945"/>
    </source>
</evidence>
<proteinExistence type="inferred from homology"/>
<dbReference type="Proteomes" id="UP000652761">
    <property type="component" value="Unassembled WGS sequence"/>
</dbReference>
<evidence type="ECO:0000259" key="3">
    <source>
        <dbReference type="Pfam" id="PF05030"/>
    </source>
</evidence>
<reference evidence="4" key="1">
    <citation type="submission" date="2017-07" db="EMBL/GenBank/DDBJ databases">
        <title>Taro Niue Genome Assembly and Annotation.</title>
        <authorList>
            <person name="Atibalentja N."/>
            <person name="Keating K."/>
            <person name="Fields C.J."/>
        </authorList>
    </citation>
    <scope>NUCLEOTIDE SEQUENCE</scope>
    <source>
        <strain evidence="4">Niue_2</strain>
        <tissue evidence="4">Leaf</tissue>
    </source>
</reference>
<comment type="similarity">
    <text evidence="1">Belongs to the SS18 family.</text>
</comment>
<dbReference type="EMBL" id="NMUH01001853">
    <property type="protein sequence ID" value="MQL95913.1"/>
    <property type="molecule type" value="Genomic_DNA"/>
</dbReference>
<dbReference type="Pfam" id="PF05030">
    <property type="entry name" value="SSXT"/>
    <property type="match status" value="1"/>
</dbReference>
<sequence length="162" mass="17870">MQPQQPPQPPHHPMPGPVPPHLSLANITTEQIQKYLDENKQLILAILDNQNLGKLSESGVPVCTIDNFGGCLMLDFSAICATPPLEMEKSLSSTLGCGAATPFEESKASRVPNLPRLQRVPSLLQVKNPLPFIEMGRGRMDQRWGTFGWVWTGGRCLWLDVS</sequence>
<dbReference type="InterPro" id="IPR007726">
    <property type="entry name" value="SS18_N"/>
</dbReference>
<gene>
    <name evidence="4" type="ORF">Taro_028590</name>
</gene>
<evidence type="ECO:0000313" key="4">
    <source>
        <dbReference type="EMBL" id="MQL95913.1"/>
    </source>
</evidence>